<dbReference type="GO" id="GO:0015074">
    <property type="term" value="P:DNA integration"/>
    <property type="evidence" value="ECO:0007669"/>
    <property type="project" value="InterPro"/>
</dbReference>
<name>A0A1F5SX74_9BACT</name>
<feature type="domain" description="Integrase catalytic" evidence="1">
    <location>
        <begin position="66"/>
        <end position="228"/>
    </location>
</feature>
<dbReference type="SUPFAM" id="SSF53098">
    <property type="entry name" value="Ribonuclease H-like"/>
    <property type="match status" value="1"/>
</dbReference>
<evidence type="ECO:0000313" key="2">
    <source>
        <dbReference type="EMBL" id="OGF31239.1"/>
    </source>
</evidence>
<dbReference type="GO" id="GO:0003676">
    <property type="term" value="F:nucleic acid binding"/>
    <property type="evidence" value="ECO:0007669"/>
    <property type="project" value="InterPro"/>
</dbReference>
<protein>
    <recommendedName>
        <fullName evidence="1">Integrase catalytic domain-containing protein</fullName>
    </recommendedName>
</protein>
<sequence>MPQNIRDTIIQLRLQRKYGPDRRSFYLKQKYNWFVSSQTIWRLYKEHGLNRLKYKKNWQRYPQPYSKAIPGDRVQVDVKFLDSLGFSGKRYYQFTAIDDCTRFRVMRIYDHNTVNSSQNFVNRLQQSLPFAIKQIQTDNGSEFSEAFSWHLDDLGIGHRKTKVRCPEKNGKVERSHRTDEQEFYGINRFVSIHHLKRLLRQWEKEYNTERQHMALGGKTPSQYLDEKLKNHISNFALNMPIKSVNGCVRAYTHSPRRPCGR</sequence>
<dbReference type="InterPro" id="IPR036397">
    <property type="entry name" value="RNaseH_sf"/>
</dbReference>
<evidence type="ECO:0000259" key="1">
    <source>
        <dbReference type="PROSITE" id="PS50994"/>
    </source>
</evidence>
<dbReference type="EMBL" id="MFFY01000023">
    <property type="protein sequence ID" value="OGF31239.1"/>
    <property type="molecule type" value="Genomic_DNA"/>
</dbReference>
<dbReference type="Gene3D" id="3.30.420.10">
    <property type="entry name" value="Ribonuclease H-like superfamily/Ribonuclease H"/>
    <property type="match status" value="1"/>
</dbReference>
<accession>A0A1F5SX74</accession>
<dbReference type="InterPro" id="IPR001584">
    <property type="entry name" value="Integrase_cat-core"/>
</dbReference>
<evidence type="ECO:0000313" key="3">
    <source>
        <dbReference type="Proteomes" id="UP000176915"/>
    </source>
</evidence>
<proteinExistence type="predicted"/>
<comment type="caution">
    <text evidence="2">The sequence shown here is derived from an EMBL/GenBank/DDBJ whole genome shotgun (WGS) entry which is preliminary data.</text>
</comment>
<dbReference type="PROSITE" id="PS50994">
    <property type="entry name" value="INTEGRASE"/>
    <property type="match status" value="1"/>
</dbReference>
<dbReference type="Proteomes" id="UP000176915">
    <property type="component" value="Unassembled WGS sequence"/>
</dbReference>
<dbReference type="InterPro" id="IPR012337">
    <property type="entry name" value="RNaseH-like_sf"/>
</dbReference>
<dbReference type="AlphaFoldDB" id="A0A1F5SX74"/>
<gene>
    <name evidence="2" type="ORF">A3H09_02390</name>
</gene>
<dbReference type="PANTHER" id="PTHR47515:SF2">
    <property type="entry name" value="INTEGRASE CORE DOMAIN PROTEIN"/>
    <property type="match status" value="1"/>
</dbReference>
<dbReference type="PANTHER" id="PTHR47515">
    <property type="entry name" value="LOW CALCIUM RESPONSE LOCUS PROTEIN T"/>
    <property type="match status" value="1"/>
</dbReference>
<dbReference type="Pfam" id="PF13683">
    <property type="entry name" value="rve_3"/>
    <property type="match status" value="1"/>
</dbReference>
<organism evidence="2 3">
    <name type="scientific">Candidatus Falkowbacteria bacterium RIFCSPLOWO2_12_FULL_45_13</name>
    <dbReference type="NCBI Taxonomy" id="1797991"/>
    <lineage>
        <taxon>Bacteria</taxon>
        <taxon>Candidatus Falkowiibacteriota</taxon>
    </lineage>
</organism>
<reference evidence="2 3" key="1">
    <citation type="journal article" date="2016" name="Nat. Commun.">
        <title>Thousands of microbial genomes shed light on interconnected biogeochemical processes in an aquifer system.</title>
        <authorList>
            <person name="Anantharaman K."/>
            <person name="Brown C.T."/>
            <person name="Hug L.A."/>
            <person name="Sharon I."/>
            <person name="Castelle C.J."/>
            <person name="Probst A.J."/>
            <person name="Thomas B.C."/>
            <person name="Singh A."/>
            <person name="Wilkins M.J."/>
            <person name="Karaoz U."/>
            <person name="Brodie E.L."/>
            <person name="Williams K.H."/>
            <person name="Hubbard S.S."/>
            <person name="Banfield J.F."/>
        </authorList>
    </citation>
    <scope>NUCLEOTIDE SEQUENCE [LARGE SCALE GENOMIC DNA]</scope>
</reference>